<dbReference type="EMBL" id="JANIEX010000002">
    <property type="protein sequence ID" value="KAJ3576953.1"/>
    <property type="molecule type" value="Genomic_DNA"/>
</dbReference>
<reference evidence="2" key="1">
    <citation type="submission" date="2022-07" db="EMBL/GenBank/DDBJ databases">
        <title>Genome Sequence of Leucocoprinus birnbaumii.</title>
        <authorList>
            <person name="Buettner E."/>
        </authorList>
    </citation>
    <scope>NUCLEOTIDE SEQUENCE</scope>
    <source>
        <strain evidence="2">VT141</strain>
    </source>
</reference>
<feature type="region of interest" description="Disordered" evidence="1">
    <location>
        <begin position="1"/>
        <end position="25"/>
    </location>
</feature>
<evidence type="ECO:0000313" key="2">
    <source>
        <dbReference type="EMBL" id="KAJ3576953.1"/>
    </source>
</evidence>
<protein>
    <submittedName>
        <fullName evidence="2">Uncharacterized protein</fullName>
    </submittedName>
</protein>
<feature type="compositionally biased region" description="Basic and acidic residues" evidence="1">
    <location>
        <begin position="1"/>
        <end position="11"/>
    </location>
</feature>
<dbReference type="AlphaFoldDB" id="A0AAD5W4A0"/>
<evidence type="ECO:0000256" key="1">
    <source>
        <dbReference type="SAM" id="MobiDB-lite"/>
    </source>
</evidence>
<comment type="caution">
    <text evidence="2">The sequence shown here is derived from an EMBL/GenBank/DDBJ whole genome shotgun (WGS) entry which is preliminary data.</text>
</comment>
<keyword evidence="3" id="KW-1185">Reference proteome</keyword>
<accession>A0AAD5W4A0</accession>
<organism evidence="2 3">
    <name type="scientific">Leucocoprinus birnbaumii</name>
    <dbReference type="NCBI Taxonomy" id="56174"/>
    <lineage>
        <taxon>Eukaryota</taxon>
        <taxon>Fungi</taxon>
        <taxon>Dikarya</taxon>
        <taxon>Basidiomycota</taxon>
        <taxon>Agaricomycotina</taxon>
        <taxon>Agaricomycetes</taxon>
        <taxon>Agaricomycetidae</taxon>
        <taxon>Agaricales</taxon>
        <taxon>Agaricineae</taxon>
        <taxon>Agaricaceae</taxon>
        <taxon>Leucocoprinus</taxon>
    </lineage>
</organism>
<dbReference type="Proteomes" id="UP001213000">
    <property type="component" value="Unassembled WGS sequence"/>
</dbReference>
<evidence type="ECO:0000313" key="3">
    <source>
        <dbReference type="Proteomes" id="UP001213000"/>
    </source>
</evidence>
<sequence>MLSRSDNETHKWPSTGGEVLDDDENSANGPYHAAAAYNFTSYLDLDLATLYLRYAYPPAHRPHRPRLSCVITRIRELRQTTFICAEVPDNNSRWGTNMRFSSEKGTARVFDPLESAVDTLQMLPDKTSDTRILRDGFEEIVERTNEFDGDRCRGYREMTLLHLVTIFSM</sequence>
<name>A0AAD5W4A0_9AGAR</name>
<proteinExistence type="predicted"/>
<gene>
    <name evidence="2" type="ORF">NP233_g68</name>
</gene>